<keyword evidence="6" id="KW-1185">Reference proteome</keyword>
<organism evidence="5 6">
    <name type="scientific">Pseudovirgaria hyperparasitica</name>
    <dbReference type="NCBI Taxonomy" id="470096"/>
    <lineage>
        <taxon>Eukaryota</taxon>
        <taxon>Fungi</taxon>
        <taxon>Dikarya</taxon>
        <taxon>Ascomycota</taxon>
        <taxon>Pezizomycotina</taxon>
        <taxon>Dothideomycetes</taxon>
        <taxon>Dothideomycetes incertae sedis</taxon>
        <taxon>Acrospermales</taxon>
        <taxon>Acrospermaceae</taxon>
        <taxon>Pseudovirgaria</taxon>
    </lineage>
</organism>
<feature type="binding site" evidence="3">
    <location>
        <position position="118"/>
    </location>
    <ligand>
        <name>substrate</name>
    </ligand>
</feature>
<feature type="domain" description="SMP-30/Gluconolactonase/LRE-like region" evidence="4">
    <location>
        <begin position="20"/>
        <end position="276"/>
    </location>
</feature>
<dbReference type="Proteomes" id="UP000799437">
    <property type="component" value="Unassembled WGS sequence"/>
</dbReference>
<feature type="binding site" evidence="3">
    <location>
        <position position="116"/>
    </location>
    <ligand>
        <name>substrate</name>
    </ligand>
</feature>
<keyword evidence="3" id="KW-0862">Zinc</keyword>
<dbReference type="PANTHER" id="PTHR10907">
    <property type="entry name" value="REGUCALCIN"/>
    <property type="match status" value="1"/>
</dbReference>
<comment type="similarity">
    <text evidence="1">Belongs to the SMP-30/CGR1 family.</text>
</comment>
<dbReference type="InterPro" id="IPR005511">
    <property type="entry name" value="SMP-30"/>
</dbReference>
<name>A0A6A6VZ63_9PEZI</name>
<dbReference type="InterPro" id="IPR013658">
    <property type="entry name" value="SGL"/>
</dbReference>
<comment type="cofactor">
    <cofactor evidence="3">
        <name>Zn(2+)</name>
        <dbReference type="ChEBI" id="CHEBI:29105"/>
    </cofactor>
    <text evidence="3">Binds 1 divalent metal cation per subunit.</text>
</comment>
<evidence type="ECO:0000256" key="2">
    <source>
        <dbReference type="PIRSR" id="PIRSR605511-1"/>
    </source>
</evidence>
<sequence length="321" mass="35964">MADIKVYQVDEPYLKLNCSLGEAPHWEEKHNSLRFVDLIKRQVHYIDLEKGPDSHRVQQLVFSIGITGDIDGDDERFVFAGKHGYGIVNRITGDWKYIKLAWSDEDFNSGKDQWFRANDGGIDSEGRFWASWMNDQLIKRPSAEAVLMRLDPDLSLSTHVTDLTIPNGTRWSPSNTTLYLADSPTGLISQHDFDAKTGGLSNERPFYKIEDDSLPGDAVPDGHCIDVDGNVWTAVHGRGKVLQISPEGKLLAEIRLPTRCVTCPVFVGDNLFITSMKDESPDEGEGWQRSKELAGSLFKVHVGTTGIKSYKFKPTVELPKV</sequence>
<gene>
    <name evidence="5" type="ORF">EJ05DRAFT_119979</name>
</gene>
<dbReference type="PRINTS" id="PR01790">
    <property type="entry name" value="SMP30FAMILY"/>
</dbReference>
<keyword evidence="3" id="KW-0479">Metal-binding</keyword>
<protein>
    <recommendedName>
        <fullName evidence="4">SMP-30/Gluconolactonase/LRE-like region domain-containing protein</fullName>
    </recommendedName>
</protein>
<accession>A0A6A6VZ63</accession>
<dbReference type="PANTHER" id="PTHR10907:SF47">
    <property type="entry name" value="REGUCALCIN"/>
    <property type="match status" value="1"/>
</dbReference>
<dbReference type="Gene3D" id="2.120.10.30">
    <property type="entry name" value="TolB, C-terminal domain"/>
    <property type="match status" value="1"/>
</dbReference>
<feature type="binding site" evidence="3">
    <location>
        <position position="221"/>
    </location>
    <ligand>
        <name>a divalent metal cation</name>
        <dbReference type="ChEBI" id="CHEBI:60240"/>
    </ligand>
</feature>
<dbReference type="InterPro" id="IPR011042">
    <property type="entry name" value="6-blade_b-propeller_TolB-like"/>
</dbReference>
<evidence type="ECO:0000313" key="5">
    <source>
        <dbReference type="EMBL" id="KAF2755044.1"/>
    </source>
</evidence>
<dbReference type="Pfam" id="PF08450">
    <property type="entry name" value="SGL"/>
    <property type="match status" value="1"/>
</dbReference>
<proteinExistence type="inferred from homology"/>
<evidence type="ECO:0000259" key="4">
    <source>
        <dbReference type="Pfam" id="PF08450"/>
    </source>
</evidence>
<dbReference type="EMBL" id="ML996578">
    <property type="protein sequence ID" value="KAF2755044.1"/>
    <property type="molecule type" value="Genomic_DNA"/>
</dbReference>
<reference evidence="5" key="1">
    <citation type="journal article" date="2020" name="Stud. Mycol.">
        <title>101 Dothideomycetes genomes: a test case for predicting lifestyles and emergence of pathogens.</title>
        <authorList>
            <person name="Haridas S."/>
            <person name="Albert R."/>
            <person name="Binder M."/>
            <person name="Bloem J."/>
            <person name="Labutti K."/>
            <person name="Salamov A."/>
            <person name="Andreopoulos B."/>
            <person name="Baker S."/>
            <person name="Barry K."/>
            <person name="Bills G."/>
            <person name="Bluhm B."/>
            <person name="Cannon C."/>
            <person name="Castanera R."/>
            <person name="Culley D."/>
            <person name="Daum C."/>
            <person name="Ezra D."/>
            <person name="Gonzalez J."/>
            <person name="Henrissat B."/>
            <person name="Kuo A."/>
            <person name="Liang C."/>
            <person name="Lipzen A."/>
            <person name="Lutzoni F."/>
            <person name="Magnuson J."/>
            <person name="Mondo S."/>
            <person name="Nolan M."/>
            <person name="Ohm R."/>
            <person name="Pangilinan J."/>
            <person name="Park H.-J."/>
            <person name="Ramirez L."/>
            <person name="Alfaro M."/>
            <person name="Sun H."/>
            <person name="Tritt A."/>
            <person name="Yoshinaga Y."/>
            <person name="Zwiers L.-H."/>
            <person name="Turgeon B."/>
            <person name="Goodwin S."/>
            <person name="Spatafora J."/>
            <person name="Crous P."/>
            <person name="Grigoriev I."/>
        </authorList>
    </citation>
    <scope>NUCLEOTIDE SEQUENCE</scope>
    <source>
        <strain evidence="5">CBS 121739</strain>
    </source>
</reference>
<evidence type="ECO:0000313" key="6">
    <source>
        <dbReference type="Proteomes" id="UP000799437"/>
    </source>
</evidence>
<evidence type="ECO:0000256" key="3">
    <source>
        <dbReference type="PIRSR" id="PIRSR605511-2"/>
    </source>
</evidence>
<dbReference type="GeneID" id="54480121"/>
<dbReference type="GO" id="GO:0005509">
    <property type="term" value="F:calcium ion binding"/>
    <property type="evidence" value="ECO:0007669"/>
    <property type="project" value="TreeGrafter"/>
</dbReference>
<feature type="active site" description="Proton donor/acceptor" evidence="2">
    <location>
        <position position="221"/>
    </location>
</feature>
<evidence type="ECO:0000256" key="1">
    <source>
        <dbReference type="ARBA" id="ARBA00008853"/>
    </source>
</evidence>
<feature type="binding site" evidence="3">
    <location>
        <position position="22"/>
    </location>
    <ligand>
        <name>a divalent metal cation</name>
        <dbReference type="ChEBI" id="CHEBI:60240"/>
    </ligand>
</feature>
<dbReference type="SUPFAM" id="SSF63829">
    <property type="entry name" value="Calcium-dependent phosphotriesterase"/>
    <property type="match status" value="1"/>
</dbReference>
<dbReference type="GO" id="GO:0004341">
    <property type="term" value="F:gluconolactonase activity"/>
    <property type="evidence" value="ECO:0007669"/>
    <property type="project" value="TreeGrafter"/>
</dbReference>
<feature type="binding site" evidence="3">
    <location>
        <position position="167"/>
    </location>
    <ligand>
        <name>a divalent metal cation</name>
        <dbReference type="ChEBI" id="CHEBI:60240"/>
    </ligand>
</feature>
<dbReference type="OrthoDB" id="423498at2759"/>
<dbReference type="AlphaFoldDB" id="A0A6A6VZ63"/>
<dbReference type="RefSeq" id="XP_033597495.1">
    <property type="nucleotide sequence ID" value="XM_033739067.1"/>
</dbReference>